<dbReference type="Pfam" id="PF00704">
    <property type="entry name" value="Glyco_hydro_18"/>
    <property type="match status" value="1"/>
</dbReference>
<evidence type="ECO:0000256" key="5">
    <source>
        <dbReference type="RuleBase" id="RU004453"/>
    </source>
</evidence>
<evidence type="ECO:0000256" key="1">
    <source>
        <dbReference type="ARBA" id="ARBA00012729"/>
    </source>
</evidence>
<proteinExistence type="inferred from homology"/>
<comment type="caution">
    <text evidence="8">The sequence shown here is derived from an EMBL/GenBank/DDBJ whole genome shotgun (WGS) entry which is preliminary data.</text>
</comment>
<dbReference type="CDD" id="cd02871">
    <property type="entry name" value="GH18_chitinase_D-like"/>
    <property type="match status" value="1"/>
</dbReference>
<gene>
    <name evidence="8" type="ORF">ACFOVU_03050</name>
</gene>
<keyword evidence="3 4" id="KW-0326">Glycosidase</keyword>
<dbReference type="PANTHER" id="PTHR45708:SF49">
    <property type="entry name" value="ENDOCHITINASE"/>
    <property type="match status" value="1"/>
</dbReference>
<dbReference type="Gene3D" id="3.20.20.80">
    <property type="entry name" value="Glycosidases"/>
    <property type="match status" value="1"/>
</dbReference>
<dbReference type="InterPro" id="IPR050542">
    <property type="entry name" value="Glycosyl_Hydrlase18_Chitinase"/>
</dbReference>
<organism evidence="8 9">
    <name type="scientific">Nocardiopsis sediminis</name>
    <dbReference type="NCBI Taxonomy" id="1778267"/>
    <lineage>
        <taxon>Bacteria</taxon>
        <taxon>Bacillati</taxon>
        <taxon>Actinomycetota</taxon>
        <taxon>Actinomycetes</taxon>
        <taxon>Streptosporangiales</taxon>
        <taxon>Nocardiopsidaceae</taxon>
        <taxon>Nocardiopsis</taxon>
    </lineage>
</organism>
<dbReference type="EMBL" id="JBHSBH010000003">
    <property type="protein sequence ID" value="MFC3994874.1"/>
    <property type="molecule type" value="Genomic_DNA"/>
</dbReference>
<evidence type="ECO:0000256" key="3">
    <source>
        <dbReference type="ARBA" id="ARBA00023295"/>
    </source>
</evidence>
<feature type="region of interest" description="Disordered" evidence="6">
    <location>
        <begin position="1"/>
        <end position="26"/>
    </location>
</feature>
<feature type="compositionally biased region" description="Low complexity" evidence="6">
    <location>
        <begin position="16"/>
        <end position="26"/>
    </location>
</feature>
<keyword evidence="2 4" id="KW-0378">Hydrolase</keyword>
<evidence type="ECO:0000313" key="9">
    <source>
        <dbReference type="Proteomes" id="UP001595847"/>
    </source>
</evidence>
<dbReference type="PANTHER" id="PTHR45708">
    <property type="entry name" value="ENDOCHITINASE"/>
    <property type="match status" value="1"/>
</dbReference>
<dbReference type="InterPro" id="IPR017853">
    <property type="entry name" value="GH"/>
</dbReference>
<dbReference type="InterPro" id="IPR001223">
    <property type="entry name" value="Glyco_hydro18_cat"/>
</dbReference>
<dbReference type="EC" id="3.2.1.14" evidence="1"/>
<name>A0ABV8FHS5_9ACTN</name>
<dbReference type="PROSITE" id="PS01095">
    <property type="entry name" value="GH18_1"/>
    <property type="match status" value="1"/>
</dbReference>
<dbReference type="Proteomes" id="UP001595847">
    <property type="component" value="Unassembled WGS sequence"/>
</dbReference>
<dbReference type="SUPFAM" id="SSF51445">
    <property type="entry name" value="(Trans)glycosidases"/>
    <property type="match status" value="1"/>
</dbReference>
<evidence type="ECO:0000259" key="7">
    <source>
        <dbReference type="PROSITE" id="PS51910"/>
    </source>
</evidence>
<evidence type="ECO:0000256" key="4">
    <source>
        <dbReference type="RuleBase" id="RU000489"/>
    </source>
</evidence>
<accession>A0ABV8FHS5</accession>
<evidence type="ECO:0000256" key="2">
    <source>
        <dbReference type="ARBA" id="ARBA00022801"/>
    </source>
</evidence>
<dbReference type="RefSeq" id="WP_378529961.1">
    <property type="nucleotide sequence ID" value="NZ_JBHSBH010000003.1"/>
</dbReference>
<comment type="similarity">
    <text evidence="5">Belongs to the glycosyl hydrolase 18 family.</text>
</comment>
<sequence length="320" mass="33458">MVAGLTSAALPASAEPGSGDDAPAASAAEGPWLTGYWHNFDNGSTTLPISDVPEAYNLIAVAFADNLADTPGGITFNLASDELGGYTEQQFKDDIAAAQAQGRKVVISVGGERGHVDVSNSEQAANFARTTYELMNEYGFDGVDIDLEHGINAQYMEEALRALSEQAGPELMITMAPQTIDFQAPTYGYYQLAEAIPDILTIINMQYYNSGSMLGCDGQVYSQGTVDFLTAQACIQLELDLRPDQVGLGVPATPAAAGGGHQSPANVVAALDCLESGSGCGSFTPEQPYGPIGGAMTWSINWDATNGYAFANEVGARLGT</sequence>
<reference evidence="9" key="1">
    <citation type="journal article" date="2019" name="Int. J. Syst. Evol. Microbiol.">
        <title>The Global Catalogue of Microorganisms (GCM) 10K type strain sequencing project: providing services to taxonomists for standard genome sequencing and annotation.</title>
        <authorList>
            <consortium name="The Broad Institute Genomics Platform"/>
            <consortium name="The Broad Institute Genome Sequencing Center for Infectious Disease"/>
            <person name="Wu L."/>
            <person name="Ma J."/>
        </authorList>
    </citation>
    <scope>NUCLEOTIDE SEQUENCE [LARGE SCALE GENOMIC DNA]</scope>
    <source>
        <strain evidence="9">TBRC 1826</strain>
    </source>
</reference>
<feature type="domain" description="GH18" evidence="7">
    <location>
        <begin position="31"/>
        <end position="320"/>
    </location>
</feature>
<keyword evidence="9" id="KW-1185">Reference proteome</keyword>
<dbReference type="SMART" id="SM00636">
    <property type="entry name" value="Glyco_18"/>
    <property type="match status" value="1"/>
</dbReference>
<dbReference type="PROSITE" id="PS51910">
    <property type="entry name" value="GH18_2"/>
    <property type="match status" value="1"/>
</dbReference>
<dbReference type="InterPro" id="IPR001579">
    <property type="entry name" value="Glyco_hydro_18_chit_AS"/>
</dbReference>
<evidence type="ECO:0000256" key="6">
    <source>
        <dbReference type="SAM" id="MobiDB-lite"/>
    </source>
</evidence>
<protein>
    <recommendedName>
        <fullName evidence="1">chitinase</fullName>
        <ecNumber evidence="1">3.2.1.14</ecNumber>
    </recommendedName>
</protein>
<evidence type="ECO:0000313" key="8">
    <source>
        <dbReference type="EMBL" id="MFC3994874.1"/>
    </source>
</evidence>
<dbReference type="InterPro" id="IPR011583">
    <property type="entry name" value="Chitinase_II/V-like_cat"/>
</dbReference>